<evidence type="ECO:0000313" key="1">
    <source>
        <dbReference type="EMBL" id="KAK7323913.1"/>
    </source>
</evidence>
<protein>
    <submittedName>
        <fullName evidence="1">Uncharacterized protein</fullName>
    </submittedName>
</protein>
<name>A0AAN9QAH3_CANGL</name>
<dbReference type="EMBL" id="JAYMYQ010000006">
    <property type="protein sequence ID" value="KAK7323913.1"/>
    <property type="molecule type" value="Genomic_DNA"/>
</dbReference>
<comment type="caution">
    <text evidence="1">The sequence shown here is derived from an EMBL/GenBank/DDBJ whole genome shotgun (WGS) entry which is preliminary data.</text>
</comment>
<proteinExistence type="predicted"/>
<evidence type="ECO:0000313" key="2">
    <source>
        <dbReference type="Proteomes" id="UP001367508"/>
    </source>
</evidence>
<organism evidence="1 2">
    <name type="scientific">Canavalia gladiata</name>
    <name type="common">Sword bean</name>
    <name type="synonym">Dolichos gladiatus</name>
    <dbReference type="NCBI Taxonomy" id="3824"/>
    <lineage>
        <taxon>Eukaryota</taxon>
        <taxon>Viridiplantae</taxon>
        <taxon>Streptophyta</taxon>
        <taxon>Embryophyta</taxon>
        <taxon>Tracheophyta</taxon>
        <taxon>Spermatophyta</taxon>
        <taxon>Magnoliopsida</taxon>
        <taxon>eudicotyledons</taxon>
        <taxon>Gunneridae</taxon>
        <taxon>Pentapetalae</taxon>
        <taxon>rosids</taxon>
        <taxon>fabids</taxon>
        <taxon>Fabales</taxon>
        <taxon>Fabaceae</taxon>
        <taxon>Papilionoideae</taxon>
        <taxon>50 kb inversion clade</taxon>
        <taxon>NPAAA clade</taxon>
        <taxon>indigoferoid/millettioid clade</taxon>
        <taxon>Phaseoleae</taxon>
        <taxon>Canavalia</taxon>
    </lineage>
</organism>
<dbReference type="Proteomes" id="UP001367508">
    <property type="component" value="Unassembled WGS sequence"/>
</dbReference>
<keyword evidence="2" id="KW-1185">Reference proteome</keyword>
<reference evidence="1 2" key="1">
    <citation type="submission" date="2024-01" db="EMBL/GenBank/DDBJ databases">
        <title>The genomes of 5 underutilized Papilionoideae crops provide insights into root nodulation and disease resistanc.</title>
        <authorList>
            <person name="Jiang F."/>
        </authorList>
    </citation>
    <scope>NUCLEOTIDE SEQUENCE [LARGE SCALE GENOMIC DNA]</scope>
    <source>
        <strain evidence="1">LVBAO_FW01</strain>
        <tissue evidence="1">Leaves</tissue>
    </source>
</reference>
<accession>A0AAN9QAH3</accession>
<sequence length="83" mass="9400">MTRYNKRSRDKFPQIIRRKVPLGPNLMESLETCDAKVYPISNDHGSLMQKIKRKVSSGTNPMEAPATHDAKAYLISTDYGSLM</sequence>
<gene>
    <name evidence="1" type="ORF">VNO77_27415</name>
</gene>
<dbReference type="AlphaFoldDB" id="A0AAN9QAH3"/>